<evidence type="ECO:0000256" key="1">
    <source>
        <dbReference type="ARBA" id="ARBA00004365"/>
    </source>
</evidence>
<evidence type="ECO:0000256" key="3">
    <source>
        <dbReference type="ARBA" id="ARBA00009677"/>
    </source>
</evidence>
<proteinExistence type="inferred from homology"/>
<feature type="domain" description="Flagellar basal-body/hook protein C-terminal" evidence="8">
    <location>
        <begin position="412"/>
        <end position="452"/>
    </location>
</feature>
<dbReference type="InterPro" id="IPR001444">
    <property type="entry name" value="Flag_bb_rod_N"/>
</dbReference>
<dbReference type="NCBIfam" id="TIGR02492">
    <property type="entry name" value="flgK_ends"/>
    <property type="match status" value="1"/>
</dbReference>
<evidence type="ECO:0000259" key="7">
    <source>
        <dbReference type="Pfam" id="PF00460"/>
    </source>
</evidence>
<dbReference type="SUPFAM" id="SSF64518">
    <property type="entry name" value="Phase 1 flagellin"/>
    <property type="match status" value="1"/>
</dbReference>
<keyword evidence="10" id="KW-0966">Cell projection</keyword>
<keyword evidence="5" id="KW-0964">Secreted</keyword>
<comment type="subcellular location">
    <subcellularLocation>
        <location evidence="1">Bacterial flagellum</location>
    </subcellularLocation>
    <subcellularLocation>
        <location evidence="2">Secreted</location>
    </subcellularLocation>
</comment>
<dbReference type="EMBL" id="JAFBCV010000014">
    <property type="protein sequence ID" value="MBM7840437.1"/>
    <property type="molecule type" value="Genomic_DNA"/>
</dbReference>
<evidence type="ECO:0000313" key="10">
    <source>
        <dbReference type="EMBL" id="MBM7840437.1"/>
    </source>
</evidence>
<keyword evidence="10" id="KW-0282">Flagellum</keyword>
<dbReference type="PANTHER" id="PTHR30033">
    <property type="entry name" value="FLAGELLAR HOOK-ASSOCIATED PROTEIN 1"/>
    <property type="match status" value="1"/>
</dbReference>
<dbReference type="Pfam" id="PF00460">
    <property type="entry name" value="Flg_bb_rod"/>
    <property type="match status" value="1"/>
</dbReference>
<dbReference type="RefSeq" id="WP_204468038.1">
    <property type="nucleotide sequence ID" value="NZ_JAFBCV010000014.1"/>
</dbReference>
<evidence type="ECO:0000256" key="6">
    <source>
        <dbReference type="ARBA" id="ARBA00023143"/>
    </source>
</evidence>
<protein>
    <recommendedName>
        <fullName evidence="4">Flagellar hook-associated protein 1</fullName>
    </recommendedName>
</protein>
<feature type="domain" description="Flagellar hook-associated protein FlgK helical" evidence="9">
    <location>
        <begin position="104"/>
        <end position="334"/>
    </location>
</feature>
<keyword evidence="11" id="KW-1185">Reference proteome</keyword>
<name>A0ABS2SY29_9BACI</name>
<reference evidence="10" key="1">
    <citation type="submission" date="2021-01" db="EMBL/GenBank/DDBJ databases">
        <title>Genomic Encyclopedia of Type Strains, Phase IV (KMG-IV): sequencing the most valuable type-strain genomes for metagenomic binning, comparative biology and taxonomic classification.</title>
        <authorList>
            <person name="Goeker M."/>
        </authorList>
    </citation>
    <scope>NUCLEOTIDE SEQUENCE</scope>
    <source>
        <strain evidence="10">DSM 21943</strain>
    </source>
</reference>
<comment type="caution">
    <text evidence="10">The sequence shown here is derived from an EMBL/GenBank/DDBJ whole genome shotgun (WGS) entry which is preliminary data.</text>
</comment>
<dbReference type="InterPro" id="IPR053927">
    <property type="entry name" value="FlgK_helical"/>
</dbReference>
<feature type="domain" description="Flagellar basal body rod protein N-terminal" evidence="7">
    <location>
        <begin position="7"/>
        <end position="36"/>
    </location>
</feature>
<evidence type="ECO:0000313" key="11">
    <source>
        <dbReference type="Proteomes" id="UP001179280"/>
    </source>
</evidence>
<sequence>MTTFLGMETMRRAVSANQVALQTVGNNIANAGTPGYSRQRANMEATPGYPGLGPFGQPVMNGRIGTGVEISKIERIRDQFLDQQFRSEAHIEGSAFMQYRTLERLEDLYNEGPTNSEHPSGLSGQLNAFWNGWKELASGQENQAVLIEQGKAVTDTFTHLQNAFNTELSSLRKEAELKTDQVNDLLEQIAINNKTIAKIEGTNQTPNELYDEQDRLIDQLSTLIPIEVSRETNKKGFEGTYSIKGINNGPTLVNENGASKIELNDEAAAQSGLSWQINTTDGLSTEFINASSGGGELFGLQKAYARIEQERTDFSAIARDIAGEVNAIFAADSDVAFFLIEDNGSIKVNEALNSNMNIDIEKAKAIGDLAVNSTAVKEYQDLMGKLGVETQSVRRQGEASSSRLANIDGNRMAMSSVSLDEELTMLIQYQHSYNAAARVMTAMDEMLNTIINGMGVVGR</sequence>
<dbReference type="Proteomes" id="UP001179280">
    <property type="component" value="Unassembled WGS sequence"/>
</dbReference>
<evidence type="ECO:0000256" key="5">
    <source>
        <dbReference type="ARBA" id="ARBA00022525"/>
    </source>
</evidence>
<organism evidence="10 11">
    <name type="scientific">Shouchella xiaoxiensis</name>
    <dbReference type="NCBI Taxonomy" id="766895"/>
    <lineage>
        <taxon>Bacteria</taxon>
        <taxon>Bacillati</taxon>
        <taxon>Bacillota</taxon>
        <taxon>Bacilli</taxon>
        <taxon>Bacillales</taxon>
        <taxon>Bacillaceae</taxon>
        <taxon>Shouchella</taxon>
    </lineage>
</organism>
<evidence type="ECO:0000259" key="9">
    <source>
        <dbReference type="Pfam" id="PF22638"/>
    </source>
</evidence>
<evidence type="ECO:0000256" key="2">
    <source>
        <dbReference type="ARBA" id="ARBA00004613"/>
    </source>
</evidence>
<evidence type="ECO:0000259" key="8">
    <source>
        <dbReference type="Pfam" id="PF06429"/>
    </source>
</evidence>
<evidence type="ECO:0000256" key="4">
    <source>
        <dbReference type="ARBA" id="ARBA00016244"/>
    </source>
</evidence>
<keyword evidence="10" id="KW-0969">Cilium</keyword>
<dbReference type="InterPro" id="IPR002371">
    <property type="entry name" value="FlgK"/>
</dbReference>
<dbReference type="Pfam" id="PF06429">
    <property type="entry name" value="Flg_bbr_C"/>
    <property type="match status" value="1"/>
</dbReference>
<dbReference type="InterPro" id="IPR010930">
    <property type="entry name" value="Flg_bb/hook_C_dom"/>
</dbReference>
<dbReference type="Pfam" id="PF22638">
    <property type="entry name" value="FlgK_D1"/>
    <property type="match status" value="1"/>
</dbReference>
<dbReference type="PANTHER" id="PTHR30033:SF1">
    <property type="entry name" value="FLAGELLAR HOOK-ASSOCIATED PROTEIN 1"/>
    <property type="match status" value="1"/>
</dbReference>
<accession>A0ABS2SY29</accession>
<gene>
    <name evidence="10" type="ORF">JOC54_003729</name>
</gene>
<comment type="similarity">
    <text evidence="3">Belongs to the flagella basal body rod proteins family.</text>
</comment>
<keyword evidence="6" id="KW-0975">Bacterial flagellum</keyword>